<dbReference type="InterPro" id="IPR007502">
    <property type="entry name" value="Helicase-assoc_dom"/>
</dbReference>
<evidence type="ECO:0000259" key="7">
    <source>
        <dbReference type="PROSITE" id="PS51194"/>
    </source>
</evidence>
<dbReference type="InterPro" id="IPR011545">
    <property type="entry name" value="DEAD/DEAH_box_helicase_dom"/>
</dbReference>
<protein>
    <submittedName>
        <fullName evidence="8">ATP-dependent helicase HrpB</fullName>
    </submittedName>
</protein>
<keyword evidence="3 8" id="KW-0347">Helicase</keyword>
<dbReference type="GO" id="GO:0016787">
    <property type="term" value="F:hydrolase activity"/>
    <property type="evidence" value="ECO:0007669"/>
    <property type="project" value="UniProtKB-KW"/>
</dbReference>
<dbReference type="SUPFAM" id="SSF52540">
    <property type="entry name" value="P-loop containing nucleoside triphosphate hydrolases"/>
    <property type="match status" value="1"/>
</dbReference>
<dbReference type="PANTHER" id="PTHR43519:SF1">
    <property type="entry name" value="ATP-DEPENDENT RNA HELICASE HRPB"/>
    <property type="match status" value="1"/>
</dbReference>
<comment type="caution">
    <text evidence="8">The sequence shown here is derived from an EMBL/GenBank/DDBJ whole genome shotgun (WGS) entry which is preliminary data.</text>
</comment>
<dbReference type="NCBIfam" id="TIGR01970">
    <property type="entry name" value="DEAH_box_HrpB"/>
    <property type="match status" value="1"/>
</dbReference>
<dbReference type="InterPro" id="IPR027417">
    <property type="entry name" value="P-loop_NTPase"/>
</dbReference>
<dbReference type="AlphaFoldDB" id="A0A849L101"/>
<dbReference type="PROSITE" id="PS51194">
    <property type="entry name" value="HELICASE_CTER"/>
    <property type="match status" value="1"/>
</dbReference>
<dbReference type="SMART" id="SM00487">
    <property type="entry name" value="DEXDc"/>
    <property type="match status" value="1"/>
</dbReference>
<dbReference type="Gene3D" id="3.40.50.300">
    <property type="entry name" value="P-loop containing nucleotide triphosphate hydrolases"/>
    <property type="match status" value="2"/>
</dbReference>
<dbReference type="EMBL" id="JABFBC010000001">
    <property type="protein sequence ID" value="NNU79956.1"/>
    <property type="molecule type" value="Genomic_DNA"/>
</dbReference>
<dbReference type="Pfam" id="PF00271">
    <property type="entry name" value="Helicase_C"/>
    <property type="match status" value="1"/>
</dbReference>
<evidence type="ECO:0000313" key="8">
    <source>
        <dbReference type="EMBL" id="NNU79956.1"/>
    </source>
</evidence>
<dbReference type="GO" id="GO:0003676">
    <property type="term" value="F:nucleic acid binding"/>
    <property type="evidence" value="ECO:0007669"/>
    <property type="project" value="InterPro"/>
</dbReference>
<dbReference type="PROSITE" id="PS51192">
    <property type="entry name" value="HELICASE_ATP_BIND_1"/>
    <property type="match status" value="1"/>
</dbReference>
<dbReference type="InterPro" id="IPR010225">
    <property type="entry name" value="HrpB"/>
</dbReference>
<dbReference type="PANTHER" id="PTHR43519">
    <property type="entry name" value="ATP-DEPENDENT RNA HELICASE HRPB"/>
    <property type="match status" value="1"/>
</dbReference>
<dbReference type="SMART" id="SM00490">
    <property type="entry name" value="HELICc"/>
    <property type="match status" value="1"/>
</dbReference>
<reference evidence="8 9" key="1">
    <citation type="submission" date="2020-05" db="EMBL/GenBank/DDBJ databases">
        <title>Gimesia benthica sp. nov., a novel planctomycete isolated from a deep-sea water sample of the Northwest Indian Ocean.</title>
        <authorList>
            <person name="Wang J."/>
            <person name="Ruan C."/>
            <person name="Song L."/>
            <person name="Zhu Y."/>
            <person name="Li A."/>
            <person name="Zheng X."/>
            <person name="Wang L."/>
            <person name="Lu Z."/>
            <person name="Huang Y."/>
            <person name="Du W."/>
            <person name="Zhou Y."/>
            <person name="Huang L."/>
            <person name="Dai X."/>
        </authorList>
    </citation>
    <scope>NUCLEOTIDE SEQUENCE [LARGE SCALE GENOMIC DNA]</scope>
    <source>
        <strain evidence="8 9">YYQ-30</strain>
    </source>
</reference>
<keyword evidence="1" id="KW-0547">Nucleotide-binding</keyword>
<dbReference type="InterPro" id="IPR013689">
    <property type="entry name" value="RNA_helicase_ATP-dep_HrpB_C"/>
</dbReference>
<feature type="region of interest" description="Disordered" evidence="5">
    <location>
        <begin position="803"/>
        <end position="831"/>
    </location>
</feature>
<dbReference type="InterPro" id="IPR014001">
    <property type="entry name" value="Helicase_ATP-bd"/>
</dbReference>
<feature type="domain" description="Helicase ATP-binding" evidence="6">
    <location>
        <begin position="22"/>
        <end position="183"/>
    </location>
</feature>
<evidence type="ECO:0000256" key="1">
    <source>
        <dbReference type="ARBA" id="ARBA00022741"/>
    </source>
</evidence>
<name>A0A849L101_9RHOB</name>
<dbReference type="Proteomes" id="UP000572377">
    <property type="component" value="Unassembled WGS sequence"/>
</dbReference>
<keyword evidence="4" id="KW-0067">ATP-binding</keyword>
<dbReference type="GO" id="GO:0005524">
    <property type="term" value="F:ATP binding"/>
    <property type="evidence" value="ECO:0007669"/>
    <property type="project" value="UniProtKB-KW"/>
</dbReference>
<feature type="domain" description="Helicase C-terminal" evidence="7">
    <location>
        <begin position="207"/>
        <end position="378"/>
    </location>
</feature>
<dbReference type="SMART" id="SM00847">
    <property type="entry name" value="HA2"/>
    <property type="match status" value="1"/>
</dbReference>
<evidence type="ECO:0000313" key="9">
    <source>
        <dbReference type="Proteomes" id="UP000572377"/>
    </source>
</evidence>
<dbReference type="CDD" id="cd18791">
    <property type="entry name" value="SF2_C_RHA"/>
    <property type="match status" value="1"/>
</dbReference>
<dbReference type="InterPro" id="IPR048333">
    <property type="entry name" value="HA2_WH"/>
</dbReference>
<evidence type="ECO:0000256" key="4">
    <source>
        <dbReference type="ARBA" id="ARBA00022840"/>
    </source>
</evidence>
<proteinExistence type="predicted"/>
<dbReference type="RefSeq" id="WP_171323341.1">
    <property type="nucleotide sequence ID" value="NZ_JABFBC010000001.1"/>
</dbReference>
<dbReference type="Gene3D" id="1.20.120.1080">
    <property type="match status" value="1"/>
</dbReference>
<evidence type="ECO:0000259" key="6">
    <source>
        <dbReference type="PROSITE" id="PS51192"/>
    </source>
</evidence>
<dbReference type="GO" id="GO:0004386">
    <property type="term" value="F:helicase activity"/>
    <property type="evidence" value="ECO:0007669"/>
    <property type="project" value="UniProtKB-KW"/>
</dbReference>
<gene>
    <name evidence="8" type="primary">hrpB</name>
    <name evidence="8" type="ORF">HMH01_05835</name>
</gene>
<sequence>MTARGVSLDPTLPIAPVLGAVVDALRGTGLCVLQAPPGAGKTTQVPLALLGPGLVEGRILMLEPRRVAARAAAERLAESLGQAPGQDVGYRMRGEARPGARIEVVTEGILTRMIQSDPELSGIGCVIFDEFHERSLQADLGLALCLEIRAALRPDLKLVAMSATLDAGPVAALMGDAPVVTSEGRGFEVEIRWRDRPLGPGLMTGPAFERAAAALVEEALAATGGDVLVFLPGQREIGAVAGLLGTPAGVEVAPLHGGLPFAAQRRALAPAAEGRRKLVLATAIAETSLTIPGVRVVVDCGRARRVRLDPATGMSRLVTERVTRAEATQRAGRAGRVAEGVCYRLWTKGEEGALAAFPPAEIEVADLVPLALELAVWGAADPAALPFLTPPAPAAFALARELLAELGALDERGGLTARGRAMAALPVHPRLARMLLEGGREAADLAALIEARDPLRRGAAPLPADLGLRLEALRDPKRFAAERPWQADPARLAEIRTEAARLRRLVHAGPAALSPGALAALAYPDRIALRRDGEAPRYLMSGGSGAQLDAGDPFAAQRLLVATDLDGARRDARIRAALPLTEGALRALYAPQIVEERVCRWSRRHRQVEARIEERLFALVLSSRNWTDAPDDARIPAYLDGIRDLGLGCLGWTDAAQGLRARACWVGAEGLPDLSDAALLETLEDWLAPWLMGLRSFAEVCALDLHGPLSARLGADGMAAIERMAPTHFTAPTGTRVRIDYSGEAPCAAVRLQELFGMDSHPLLGAARVPLQITLLSPAQRPVQTTSDLPGFWRSSYGDVRKDMRGRYPRHPWPDDPLTAEPTRRAKPRGS</sequence>
<keyword evidence="2" id="KW-0378">Hydrolase</keyword>
<organism evidence="8 9">
    <name type="scientific">Halovulum dunhuangense</name>
    <dbReference type="NCBI Taxonomy" id="1505036"/>
    <lineage>
        <taxon>Bacteria</taxon>
        <taxon>Pseudomonadati</taxon>
        <taxon>Pseudomonadota</taxon>
        <taxon>Alphaproteobacteria</taxon>
        <taxon>Rhodobacterales</taxon>
        <taxon>Paracoccaceae</taxon>
        <taxon>Halovulum</taxon>
    </lineage>
</organism>
<dbReference type="Pfam" id="PF08482">
    <property type="entry name" value="HrpB_C"/>
    <property type="match status" value="1"/>
</dbReference>
<keyword evidence="9" id="KW-1185">Reference proteome</keyword>
<dbReference type="PIRSF" id="PIRSF005496">
    <property type="entry name" value="ATP_hel_hrpB"/>
    <property type="match status" value="1"/>
</dbReference>
<accession>A0A849L101</accession>
<evidence type="ECO:0000256" key="3">
    <source>
        <dbReference type="ARBA" id="ARBA00022806"/>
    </source>
</evidence>
<evidence type="ECO:0000256" key="2">
    <source>
        <dbReference type="ARBA" id="ARBA00022801"/>
    </source>
</evidence>
<dbReference type="Pfam" id="PF04408">
    <property type="entry name" value="WHD_HA2"/>
    <property type="match status" value="1"/>
</dbReference>
<dbReference type="FunFam" id="3.40.50.300:FF:002125">
    <property type="entry name" value="ATP-dependent helicase HrpB"/>
    <property type="match status" value="1"/>
</dbReference>
<dbReference type="InterPro" id="IPR001650">
    <property type="entry name" value="Helicase_C-like"/>
</dbReference>
<evidence type="ECO:0000256" key="5">
    <source>
        <dbReference type="SAM" id="MobiDB-lite"/>
    </source>
</evidence>
<dbReference type="Pfam" id="PF00270">
    <property type="entry name" value="DEAD"/>
    <property type="match status" value="1"/>
</dbReference>
<dbReference type="CDD" id="cd17990">
    <property type="entry name" value="DEXHc_HrpB"/>
    <property type="match status" value="1"/>
</dbReference>
<dbReference type="InterPro" id="IPR049614">
    <property type="entry name" value="HrpB_DEXH"/>
</dbReference>